<dbReference type="STRING" id="935700.jaqu_21290"/>
<accession>A0A0D1CN14</accession>
<protein>
    <submittedName>
        <fullName evidence="1">Uncharacterized protein</fullName>
    </submittedName>
</protein>
<evidence type="ECO:0000313" key="1">
    <source>
        <dbReference type="EMBL" id="KIT16167.1"/>
    </source>
</evidence>
<dbReference type="OrthoDB" id="7659374at2"/>
<sequence>MQGEDLVDEVIERLHARPDGFRTIVRDMAAAHPDCPARAFQAALIGAAEAIESQIRKAGVPTDEARAARRLALLLGRHIERLQDGKNSPTLRQLAADWRDGDDVFLRP</sequence>
<reference evidence="1 2" key="1">
    <citation type="submission" date="2015-02" db="EMBL/GenBank/DDBJ databases">
        <title>Genome Sequence of Jannaschia aquimarina DSM28248, a member of the Roseobacter clade.</title>
        <authorList>
            <person name="Voget S."/>
            <person name="Daniel R."/>
        </authorList>
    </citation>
    <scope>NUCLEOTIDE SEQUENCE [LARGE SCALE GENOMIC DNA]</scope>
    <source>
        <strain evidence="1 2">GSW-M26</strain>
    </source>
</reference>
<dbReference type="PATRIC" id="fig|935700.4.peg.2195"/>
<gene>
    <name evidence="1" type="ORF">jaqu_21290</name>
</gene>
<proteinExistence type="predicted"/>
<dbReference type="AlphaFoldDB" id="A0A0D1CN14"/>
<dbReference type="Proteomes" id="UP000032232">
    <property type="component" value="Unassembled WGS sequence"/>
</dbReference>
<dbReference type="RefSeq" id="WP_043918941.1">
    <property type="nucleotide sequence ID" value="NZ_FZPF01000013.1"/>
</dbReference>
<keyword evidence="2" id="KW-1185">Reference proteome</keyword>
<organism evidence="1 2">
    <name type="scientific">Jannaschia aquimarina</name>
    <dbReference type="NCBI Taxonomy" id="935700"/>
    <lineage>
        <taxon>Bacteria</taxon>
        <taxon>Pseudomonadati</taxon>
        <taxon>Pseudomonadota</taxon>
        <taxon>Alphaproteobacteria</taxon>
        <taxon>Rhodobacterales</taxon>
        <taxon>Roseobacteraceae</taxon>
        <taxon>Jannaschia</taxon>
    </lineage>
</organism>
<evidence type="ECO:0000313" key="2">
    <source>
        <dbReference type="Proteomes" id="UP000032232"/>
    </source>
</evidence>
<comment type="caution">
    <text evidence="1">The sequence shown here is derived from an EMBL/GenBank/DDBJ whole genome shotgun (WGS) entry which is preliminary data.</text>
</comment>
<name>A0A0D1CN14_9RHOB</name>
<dbReference type="EMBL" id="JYFE01000040">
    <property type="protein sequence ID" value="KIT16167.1"/>
    <property type="molecule type" value="Genomic_DNA"/>
</dbReference>